<keyword evidence="1" id="KW-0560">Oxidoreductase</keyword>
<dbReference type="Gene3D" id="3.20.20.30">
    <property type="entry name" value="Luciferase-like domain"/>
    <property type="match status" value="1"/>
</dbReference>
<evidence type="ECO:0000313" key="4">
    <source>
        <dbReference type="Proteomes" id="UP001501697"/>
    </source>
</evidence>
<keyword evidence="4" id="KW-1185">Reference proteome</keyword>
<dbReference type="Pfam" id="PF00296">
    <property type="entry name" value="Bac_luciferase"/>
    <property type="match status" value="1"/>
</dbReference>
<dbReference type="PANTHER" id="PTHR43244">
    <property type="match status" value="1"/>
</dbReference>
<feature type="domain" description="Luciferase-like" evidence="2">
    <location>
        <begin position="1"/>
        <end position="239"/>
    </location>
</feature>
<dbReference type="SUPFAM" id="SSF51679">
    <property type="entry name" value="Bacterial luciferase-like"/>
    <property type="match status" value="1"/>
</dbReference>
<name>A0ABP7A5S6_9MICO</name>
<dbReference type="EMBL" id="BAAAYU010000001">
    <property type="protein sequence ID" value="GAA3625533.1"/>
    <property type="molecule type" value="Genomic_DNA"/>
</dbReference>
<protein>
    <submittedName>
        <fullName evidence="3">LLM class flavin-dependent oxidoreductase</fullName>
    </submittedName>
</protein>
<evidence type="ECO:0000313" key="3">
    <source>
        <dbReference type="EMBL" id="GAA3625533.1"/>
    </source>
</evidence>
<gene>
    <name evidence="3" type="ORF">GCM10022200_04850</name>
</gene>
<dbReference type="PANTHER" id="PTHR43244:SF1">
    <property type="entry name" value="5,10-METHYLENETETRAHYDROMETHANOPTERIN REDUCTASE"/>
    <property type="match status" value="1"/>
</dbReference>
<proteinExistence type="predicted"/>
<organism evidence="3 4">
    <name type="scientific">Microbacterium awajiense</name>
    <dbReference type="NCBI Taxonomy" id="415214"/>
    <lineage>
        <taxon>Bacteria</taxon>
        <taxon>Bacillati</taxon>
        <taxon>Actinomycetota</taxon>
        <taxon>Actinomycetes</taxon>
        <taxon>Micrococcales</taxon>
        <taxon>Microbacteriaceae</taxon>
        <taxon>Microbacterium</taxon>
    </lineage>
</organism>
<comment type="caution">
    <text evidence="3">The sequence shown here is derived from an EMBL/GenBank/DDBJ whole genome shotgun (WGS) entry which is preliminary data.</text>
</comment>
<sequence length="298" mass="31948">MRIGLINQLHGRPGGATPAPTWQTISARAKAAERAGFDIFVYEDALLYRGDAASDGVWESMAVSGALALATETIRFGPSVMNAPYRHPGVVASAAETLGEISDGRFVLGVGAGNTDDYRAFGIPADPRYSRFAGWLPIVHGLLRGEVVTTDGPYHAAEHAELVLRGPREVPIVVAARGPRMLRLTARFASGWNWWASGRSDSAIADLARLVRELDIACDESDRDPATLTRTLDFYTVIAPGSTGEAPDGAISGSAERIAEEILGFRSLGIEEVRCDVHPKTTEAIDAMTDVVRLVHAR</sequence>
<dbReference type="InterPro" id="IPR036661">
    <property type="entry name" value="Luciferase-like_sf"/>
</dbReference>
<evidence type="ECO:0000256" key="1">
    <source>
        <dbReference type="ARBA" id="ARBA00023002"/>
    </source>
</evidence>
<accession>A0ABP7A5S6</accession>
<reference evidence="4" key="1">
    <citation type="journal article" date="2019" name="Int. J. Syst. Evol. Microbiol.">
        <title>The Global Catalogue of Microorganisms (GCM) 10K type strain sequencing project: providing services to taxonomists for standard genome sequencing and annotation.</title>
        <authorList>
            <consortium name="The Broad Institute Genomics Platform"/>
            <consortium name="The Broad Institute Genome Sequencing Center for Infectious Disease"/>
            <person name="Wu L."/>
            <person name="Ma J."/>
        </authorList>
    </citation>
    <scope>NUCLEOTIDE SEQUENCE [LARGE SCALE GENOMIC DNA]</scope>
    <source>
        <strain evidence="4">JCM 16544</strain>
    </source>
</reference>
<dbReference type="InterPro" id="IPR050564">
    <property type="entry name" value="F420-G6PD/mer"/>
</dbReference>
<dbReference type="RefSeq" id="WP_344736268.1">
    <property type="nucleotide sequence ID" value="NZ_BAAAYU010000001.1"/>
</dbReference>
<dbReference type="Proteomes" id="UP001501697">
    <property type="component" value="Unassembled WGS sequence"/>
</dbReference>
<dbReference type="InterPro" id="IPR011251">
    <property type="entry name" value="Luciferase-like_dom"/>
</dbReference>
<evidence type="ECO:0000259" key="2">
    <source>
        <dbReference type="Pfam" id="PF00296"/>
    </source>
</evidence>